<dbReference type="KEGG" id="tpla:ElP_14090"/>
<dbReference type="PANTHER" id="PTHR30383:SF5">
    <property type="entry name" value="SGNH HYDROLASE-TYPE ESTERASE DOMAIN-CONTAINING PROTEIN"/>
    <property type="match status" value="1"/>
</dbReference>
<dbReference type="Gene3D" id="3.40.50.1110">
    <property type="entry name" value="SGNH hydrolase"/>
    <property type="match status" value="1"/>
</dbReference>
<feature type="domain" description="SGNH hydrolase-type esterase" evidence="3">
    <location>
        <begin position="41"/>
        <end position="242"/>
    </location>
</feature>
<dbReference type="EMBL" id="CP036426">
    <property type="protein sequence ID" value="QDV33536.1"/>
    <property type="molecule type" value="Genomic_DNA"/>
</dbReference>
<keyword evidence="2" id="KW-0732">Signal</keyword>
<protein>
    <submittedName>
        <fullName evidence="4">GDSL-like Lipase/Acylhydrolase</fullName>
    </submittedName>
</protein>
<reference evidence="4 5" key="1">
    <citation type="submission" date="2019-02" db="EMBL/GenBank/DDBJ databases">
        <title>Deep-cultivation of Planctomycetes and their phenomic and genomic characterization uncovers novel biology.</title>
        <authorList>
            <person name="Wiegand S."/>
            <person name="Jogler M."/>
            <person name="Boedeker C."/>
            <person name="Pinto D."/>
            <person name="Vollmers J."/>
            <person name="Rivas-Marin E."/>
            <person name="Kohn T."/>
            <person name="Peeters S.H."/>
            <person name="Heuer A."/>
            <person name="Rast P."/>
            <person name="Oberbeckmann S."/>
            <person name="Bunk B."/>
            <person name="Jeske O."/>
            <person name="Meyerdierks A."/>
            <person name="Storesund J.E."/>
            <person name="Kallscheuer N."/>
            <person name="Luecker S."/>
            <person name="Lage O.M."/>
            <person name="Pohl T."/>
            <person name="Merkel B.J."/>
            <person name="Hornburger P."/>
            <person name="Mueller R.-W."/>
            <person name="Bruemmer F."/>
            <person name="Labrenz M."/>
            <person name="Spormann A.M."/>
            <person name="Op den Camp H."/>
            <person name="Overmann J."/>
            <person name="Amann R."/>
            <person name="Jetten M.S.M."/>
            <person name="Mascher T."/>
            <person name="Medema M.H."/>
            <person name="Devos D.P."/>
            <person name="Kaster A.-K."/>
            <person name="Ovreas L."/>
            <person name="Rohde M."/>
            <person name="Galperin M.Y."/>
            <person name="Jogler C."/>
        </authorList>
    </citation>
    <scope>NUCLEOTIDE SEQUENCE [LARGE SCALE GENOMIC DNA]</scope>
    <source>
        <strain evidence="4 5">ElP</strain>
    </source>
</reference>
<feature type="signal peptide" evidence="2">
    <location>
        <begin position="1"/>
        <end position="20"/>
    </location>
</feature>
<evidence type="ECO:0000256" key="1">
    <source>
        <dbReference type="SAM" id="MobiDB-lite"/>
    </source>
</evidence>
<evidence type="ECO:0000256" key="2">
    <source>
        <dbReference type="SAM" id="SignalP"/>
    </source>
</evidence>
<dbReference type="SUPFAM" id="SSF52266">
    <property type="entry name" value="SGNH hydrolase"/>
    <property type="match status" value="1"/>
</dbReference>
<name>A0A518GY57_9BACT</name>
<evidence type="ECO:0000313" key="5">
    <source>
        <dbReference type="Proteomes" id="UP000317835"/>
    </source>
</evidence>
<proteinExistence type="predicted"/>
<dbReference type="InterPro" id="IPR051532">
    <property type="entry name" value="Ester_Hydrolysis_Enzymes"/>
</dbReference>
<dbReference type="GO" id="GO:0004622">
    <property type="term" value="F:phosphatidylcholine lysophospholipase activity"/>
    <property type="evidence" value="ECO:0007669"/>
    <property type="project" value="TreeGrafter"/>
</dbReference>
<dbReference type="RefSeq" id="WP_197446773.1">
    <property type="nucleotide sequence ID" value="NZ_CP036426.1"/>
</dbReference>
<accession>A0A518GY57</accession>
<feature type="chain" id="PRO_5021813849" evidence="2">
    <location>
        <begin position="21"/>
        <end position="437"/>
    </location>
</feature>
<evidence type="ECO:0000259" key="3">
    <source>
        <dbReference type="Pfam" id="PF13472"/>
    </source>
</evidence>
<dbReference type="InterPro" id="IPR036514">
    <property type="entry name" value="SGNH_hydro_sf"/>
</dbReference>
<dbReference type="Pfam" id="PF13472">
    <property type="entry name" value="Lipase_GDSL_2"/>
    <property type="match status" value="1"/>
</dbReference>
<dbReference type="Proteomes" id="UP000317835">
    <property type="component" value="Chromosome"/>
</dbReference>
<keyword evidence="5" id="KW-1185">Reference proteome</keyword>
<dbReference type="AlphaFoldDB" id="A0A518GY57"/>
<keyword evidence="4" id="KW-0378">Hydrolase</keyword>
<feature type="region of interest" description="Disordered" evidence="1">
    <location>
        <begin position="390"/>
        <end position="412"/>
    </location>
</feature>
<evidence type="ECO:0000313" key="4">
    <source>
        <dbReference type="EMBL" id="QDV33536.1"/>
    </source>
</evidence>
<dbReference type="CDD" id="cd01834">
    <property type="entry name" value="SGNH_hydrolase_like_2"/>
    <property type="match status" value="1"/>
</dbReference>
<dbReference type="PANTHER" id="PTHR30383">
    <property type="entry name" value="THIOESTERASE 1/PROTEASE 1/LYSOPHOSPHOLIPASE L1"/>
    <property type="match status" value="1"/>
</dbReference>
<dbReference type="InterPro" id="IPR013830">
    <property type="entry name" value="SGNH_hydro"/>
</dbReference>
<organism evidence="4 5">
    <name type="scientific">Tautonia plasticadhaerens</name>
    <dbReference type="NCBI Taxonomy" id="2527974"/>
    <lineage>
        <taxon>Bacteria</taxon>
        <taxon>Pseudomonadati</taxon>
        <taxon>Planctomycetota</taxon>
        <taxon>Planctomycetia</taxon>
        <taxon>Isosphaerales</taxon>
        <taxon>Isosphaeraceae</taxon>
        <taxon>Tautonia</taxon>
    </lineage>
</organism>
<sequence length="437" mass="47832" precursor="true">MVAILPLLVPLLLLGTGPSAVPPPVPREASGIPQDGDRVVFIGDSITQAGRYVVYVEAFLLTRFPDRTITVINHGLSSETVAGTSEPDHPSPRPCIHDRFDRDVTAWRPDRVVSCYGMNDGIYHPFDPEILARYQDGIRRLIERADAEADARIDLLTPPPYDPYRRQVGDPDASYFGYRYPSADYDEVLDRFGEWIETLGGDDLLVADVHDAFNSHLSLRRADRASVSLSPDGVHPDTTGHWLIAQTLLKAWDAPPVVADIRVDASGRLPQPETVRDVSNRDGAVSFDWDSPLPMPIDPAWDPESLRVDSVSDLLNRYRLAVTGLEGDRYRLLASFEGEEPGPVGSFSAGELARGIDLNTIPVFPTVAASRQVLGLLSSLRDAQGRAFRASIRGESSPDAPPPPGEDAEQMGPIRDLCRPKALRIFIEPIPAPSPGS</sequence>
<gene>
    <name evidence="4" type="ORF">ElP_14090</name>
</gene>